<sequence>MGYRNRSYSRDPYQTTARFNSICAGCGKQIKKGESIYIWPGKKVFCQCGEGEFRQFLSSIADEAVYNGTGNPW</sequence>
<evidence type="ECO:0000259" key="2">
    <source>
        <dbReference type="Pfam" id="PF04570"/>
    </source>
</evidence>
<reference evidence="3" key="1">
    <citation type="submission" date="2020-03" db="EMBL/GenBank/DDBJ databases">
        <title>The deep terrestrial virosphere.</title>
        <authorList>
            <person name="Holmfeldt K."/>
            <person name="Nilsson E."/>
            <person name="Simone D."/>
            <person name="Lopez-Fernandez M."/>
            <person name="Wu X."/>
            <person name="de Brujin I."/>
            <person name="Lundin D."/>
            <person name="Andersson A."/>
            <person name="Bertilsson S."/>
            <person name="Dopson M."/>
        </authorList>
    </citation>
    <scope>NUCLEOTIDE SEQUENCE</scope>
    <source>
        <strain evidence="3">MM415B06316</strain>
    </source>
</reference>
<keyword evidence="1" id="KW-0479">Metal-binding</keyword>
<dbReference type="AlphaFoldDB" id="A0A6M3LRE1"/>
<feature type="domain" description="FLZ-type" evidence="2">
    <location>
        <begin position="13"/>
        <end position="46"/>
    </location>
</feature>
<accession>A0A6M3LRE1</accession>
<dbReference type="EMBL" id="MT143486">
    <property type="protein sequence ID" value="QJA97353.1"/>
    <property type="molecule type" value="Genomic_DNA"/>
</dbReference>
<organism evidence="3">
    <name type="scientific">viral metagenome</name>
    <dbReference type="NCBI Taxonomy" id="1070528"/>
    <lineage>
        <taxon>unclassified sequences</taxon>
        <taxon>metagenomes</taxon>
        <taxon>organismal metagenomes</taxon>
    </lineage>
</organism>
<dbReference type="GO" id="GO:0046872">
    <property type="term" value="F:metal ion binding"/>
    <property type="evidence" value="ECO:0007669"/>
    <property type="project" value="UniProtKB-KW"/>
</dbReference>
<evidence type="ECO:0000256" key="1">
    <source>
        <dbReference type="ARBA" id="ARBA00022723"/>
    </source>
</evidence>
<name>A0A6M3LRE1_9ZZZZ</name>
<dbReference type="InterPro" id="IPR007650">
    <property type="entry name" value="Zf-FLZ_dom"/>
</dbReference>
<evidence type="ECO:0000313" key="3">
    <source>
        <dbReference type="EMBL" id="QJA97353.1"/>
    </source>
</evidence>
<proteinExistence type="predicted"/>
<dbReference type="Pfam" id="PF04570">
    <property type="entry name" value="zf-FLZ"/>
    <property type="match status" value="1"/>
</dbReference>
<protein>
    <recommendedName>
        <fullName evidence="2">FLZ-type domain-containing protein</fullName>
    </recommendedName>
</protein>
<gene>
    <name evidence="3" type="ORF">MM415B06316_0004</name>
</gene>